<feature type="compositionally biased region" description="Polar residues" evidence="1">
    <location>
        <begin position="37"/>
        <end position="47"/>
    </location>
</feature>
<feature type="compositionally biased region" description="Basic and acidic residues" evidence="1">
    <location>
        <begin position="25"/>
        <end position="36"/>
    </location>
</feature>
<sequence>TYEGRQVRCQCHHRRASSSLQQNERQMDKRMQHNDKATQTPWGTPSYSGVLPTPLLSPWQAQHQGLMRTSMPQRRHTSNATAFQPLSQPAATPGKTNKNSPHRGPQ</sequence>
<accession>A0ABU7CZI3</accession>
<evidence type="ECO:0000313" key="2">
    <source>
        <dbReference type="EMBL" id="MED6267314.1"/>
    </source>
</evidence>
<comment type="caution">
    <text evidence="2">The sequence shown here is derived from an EMBL/GenBank/DDBJ whole genome shotgun (WGS) entry which is preliminary data.</text>
</comment>
<name>A0ABU7CZI3_9TELE</name>
<dbReference type="Proteomes" id="UP001352852">
    <property type="component" value="Unassembled WGS sequence"/>
</dbReference>
<feature type="region of interest" description="Disordered" evidence="1">
    <location>
        <begin position="1"/>
        <end position="106"/>
    </location>
</feature>
<dbReference type="EMBL" id="JAHUTJ010008906">
    <property type="protein sequence ID" value="MED6267314.1"/>
    <property type="molecule type" value="Genomic_DNA"/>
</dbReference>
<keyword evidence="3" id="KW-1185">Reference proteome</keyword>
<reference evidence="2 3" key="1">
    <citation type="submission" date="2021-06" db="EMBL/GenBank/DDBJ databases">
        <authorList>
            <person name="Palmer J.M."/>
        </authorList>
    </citation>
    <scope>NUCLEOTIDE SEQUENCE [LARGE SCALE GENOMIC DNA]</scope>
    <source>
        <strain evidence="2 3">CL_MEX2019</strain>
        <tissue evidence="2">Muscle</tissue>
    </source>
</reference>
<evidence type="ECO:0000313" key="3">
    <source>
        <dbReference type="Proteomes" id="UP001352852"/>
    </source>
</evidence>
<evidence type="ECO:0000256" key="1">
    <source>
        <dbReference type="SAM" id="MobiDB-lite"/>
    </source>
</evidence>
<organism evidence="2 3">
    <name type="scientific">Characodon lateralis</name>
    <dbReference type="NCBI Taxonomy" id="208331"/>
    <lineage>
        <taxon>Eukaryota</taxon>
        <taxon>Metazoa</taxon>
        <taxon>Chordata</taxon>
        <taxon>Craniata</taxon>
        <taxon>Vertebrata</taxon>
        <taxon>Euteleostomi</taxon>
        <taxon>Actinopterygii</taxon>
        <taxon>Neopterygii</taxon>
        <taxon>Teleostei</taxon>
        <taxon>Neoteleostei</taxon>
        <taxon>Acanthomorphata</taxon>
        <taxon>Ovalentaria</taxon>
        <taxon>Atherinomorphae</taxon>
        <taxon>Cyprinodontiformes</taxon>
        <taxon>Goodeidae</taxon>
        <taxon>Characodon</taxon>
    </lineage>
</organism>
<protein>
    <submittedName>
        <fullName evidence="2">Uncharacterized protein</fullName>
    </submittedName>
</protein>
<feature type="compositionally biased region" description="Polar residues" evidence="1">
    <location>
        <begin position="78"/>
        <end position="99"/>
    </location>
</feature>
<feature type="non-terminal residue" evidence="2">
    <location>
        <position position="1"/>
    </location>
</feature>
<proteinExistence type="predicted"/>
<gene>
    <name evidence="2" type="ORF">CHARACLAT_010928</name>
</gene>